<feature type="region of interest" description="Disordered" evidence="1">
    <location>
        <begin position="124"/>
        <end position="156"/>
    </location>
</feature>
<dbReference type="AlphaFoldDB" id="A0A7S2CTV3"/>
<gene>
    <name evidence="2" type="ORF">FPAR1323_LOCUS13331</name>
</gene>
<dbReference type="EMBL" id="HBGT01025659">
    <property type="protein sequence ID" value="CAD9435106.1"/>
    <property type="molecule type" value="Transcribed_RNA"/>
</dbReference>
<reference evidence="2" key="1">
    <citation type="submission" date="2021-01" db="EMBL/GenBank/DDBJ databases">
        <authorList>
            <person name="Corre E."/>
            <person name="Pelletier E."/>
            <person name="Niang G."/>
            <person name="Scheremetjew M."/>
            <person name="Finn R."/>
            <person name="Kale V."/>
            <person name="Holt S."/>
            <person name="Cochrane G."/>
            <person name="Meng A."/>
            <person name="Brown T."/>
            <person name="Cohen L."/>
        </authorList>
    </citation>
    <scope>NUCLEOTIDE SEQUENCE</scope>
    <source>
        <strain evidence="2">RCC1693</strain>
    </source>
</reference>
<name>A0A7S2CTV3_9STRA</name>
<evidence type="ECO:0000256" key="1">
    <source>
        <dbReference type="SAM" id="MobiDB-lite"/>
    </source>
</evidence>
<accession>A0A7S2CTV3</accession>
<proteinExistence type="predicted"/>
<sequence length="156" mass="16798">MCLAGAMTFAQIIFALDSTFPILCDFDIFPGEPFEKIPWFITAFSSGSLLTLVPVVELDWFGVQNIGLVHGTTMLGAIIGQVALFNILGSFLELGEINYICTALCGGCIYVAHRLHLSNADLGKKPSMETGGDDDNRAGGEVGRQTERKPLLEGEV</sequence>
<evidence type="ECO:0000313" key="2">
    <source>
        <dbReference type="EMBL" id="CAD9435106.1"/>
    </source>
</evidence>
<feature type="compositionally biased region" description="Basic and acidic residues" evidence="1">
    <location>
        <begin position="134"/>
        <end position="156"/>
    </location>
</feature>
<protein>
    <submittedName>
        <fullName evidence="2">Uncharacterized protein</fullName>
    </submittedName>
</protein>
<organism evidence="2">
    <name type="scientific">Florenciella parvula</name>
    <dbReference type="NCBI Taxonomy" id="236787"/>
    <lineage>
        <taxon>Eukaryota</taxon>
        <taxon>Sar</taxon>
        <taxon>Stramenopiles</taxon>
        <taxon>Ochrophyta</taxon>
        <taxon>Dictyochophyceae</taxon>
        <taxon>Florenciellales</taxon>
        <taxon>Florenciella</taxon>
    </lineage>
</organism>